<dbReference type="Proteomes" id="UP001275440">
    <property type="component" value="Unassembled WGS sequence"/>
</dbReference>
<gene>
    <name evidence="3" type="ORF">F8M49_12055</name>
</gene>
<evidence type="ECO:0000256" key="1">
    <source>
        <dbReference type="SAM" id="SignalP"/>
    </source>
</evidence>
<evidence type="ECO:0000313" key="4">
    <source>
        <dbReference type="Proteomes" id="UP001275440"/>
    </source>
</evidence>
<evidence type="ECO:0000259" key="2">
    <source>
        <dbReference type="Pfam" id="PF08450"/>
    </source>
</evidence>
<dbReference type="Gene3D" id="2.120.10.30">
    <property type="entry name" value="TolB, C-terminal domain"/>
    <property type="match status" value="2"/>
</dbReference>
<evidence type="ECO:0000313" key="3">
    <source>
        <dbReference type="EMBL" id="MDV2475903.1"/>
    </source>
</evidence>
<sequence length="318" mass="31604">MGTGTIRVAVGAAAAAVLGMVAVPSAHAGATRPATAAPTACAPRTVTTVTSGLGVLENLEFDGRGGLLVSEGTLAGDGALRRVTPDGAIGTVLDDVTGPGGIVVDGDTVYLNVGNTTASGVNNTPDGTVDTIDLDTGERRTVATGIVMPNGLGVLPDGSLLVSRDVGAVGLTHAAGDGGEATVLRTDLGSVNGIEVDGSTVYTVTTFEPVNRLHVLDAADLTGPVRSIDLPGPGLLQAPDDLTLGPDGALYVALNPAGAILRVDPETGETCRVAEGIPLISSVAFGAGPGWDPNTIYTTGFDGTVRAAHPVTEQQTAE</sequence>
<name>A0ABU3WPI5_9NOCA</name>
<feature type="domain" description="SMP-30/Gluconolactonase/LRE-like region" evidence="2">
    <location>
        <begin position="172"/>
        <end position="289"/>
    </location>
</feature>
<feature type="signal peptide" evidence="1">
    <location>
        <begin position="1"/>
        <end position="28"/>
    </location>
</feature>
<feature type="chain" id="PRO_5047179935" evidence="1">
    <location>
        <begin position="29"/>
        <end position="318"/>
    </location>
</feature>
<dbReference type="Pfam" id="PF08450">
    <property type="entry name" value="SGL"/>
    <property type="match status" value="1"/>
</dbReference>
<dbReference type="InterPro" id="IPR013658">
    <property type="entry name" value="SGL"/>
</dbReference>
<dbReference type="SUPFAM" id="SSF63829">
    <property type="entry name" value="Calcium-dependent phosphotriesterase"/>
    <property type="match status" value="1"/>
</dbReference>
<reference evidence="3 4" key="1">
    <citation type="submission" date="2019-10" db="EMBL/GenBank/DDBJ databases">
        <title>Draft Genome Assembly of Rhodococcus zopfii DSM44189.</title>
        <authorList>
            <person name="Sutton J.M."/>
            <person name="Akob D.M."/>
            <person name="Bushman T.J."/>
        </authorList>
    </citation>
    <scope>NUCLEOTIDE SEQUENCE [LARGE SCALE GENOMIC DNA]</scope>
    <source>
        <strain evidence="3 4">DSM 44189</strain>
    </source>
</reference>
<accession>A0ABU3WPI5</accession>
<organism evidence="3 4">
    <name type="scientific">Rhodococcus zopfii</name>
    <dbReference type="NCBI Taxonomy" id="43772"/>
    <lineage>
        <taxon>Bacteria</taxon>
        <taxon>Bacillati</taxon>
        <taxon>Actinomycetota</taxon>
        <taxon>Actinomycetes</taxon>
        <taxon>Mycobacteriales</taxon>
        <taxon>Nocardiaceae</taxon>
        <taxon>Rhodococcus</taxon>
    </lineage>
</organism>
<comment type="caution">
    <text evidence="3">The sequence shown here is derived from an EMBL/GenBank/DDBJ whole genome shotgun (WGS) entry which is preliminary data.</text>
</comment>
<keyword evidence="4" id="KW-1185">Reference proteome</keyword>
<dbReference type="RefSeq" id="WP_072810789.1">
    <property type="nucleotide sequence ID" value="NZ_JAHWLX010000055.1"/>
</dbReference>
<protein>
    <submittedName>
        <fullName evidence="3">SMP-30/gluconolactonase/LRE family protein</fullName>
    </submittedName>
</protein>
<proteinExistence type="predicted"/>
<keyword evidence="1" id="KW-0732">Signal</keyword>
<dbReference type="EMBL" id="WBMO01000001">
    <property type="protein sequence ID" value="MDV2475903.1"/>
    <property type="molecule type" value="Genomic_DNA"/>
</dbReference>
<dbReference type="InterPro" id="IPR011042">
    <property type="entry name" value="6-blade_b-propeller_TolB-like"/>
</dbReference>